<name>A0A138ZWH4_GONPJ</name>
<proteinExistence type="predicted"/>
<protein>
    <submittedName>
        <fullName evidence="1">Uncharacterized protein</fullName>
    </submittedName>
</protein>
<sequence>MPNLGSAQIRVTALPRLDITNLPIEVDGDDGSVYSPVSYNSDDDQVFFKPSVPFDCYTELDDIREKDSRDIRGYPTPRETRPSFPHLLYDFETLGLSPEDIALIEKETGLVCFCGQAVRTHGICTDNCTVCFRCARRSRDEYVRGTRKCMLHPNKHLRLNGSSLGGIEWVHQKLDQITVVDKDWRSQPPFECSWCKGRYSYSEYVRHRMYQCRHAACTLPGCGEVTLRKDAATHRKRECVSGLTGGKCKNGRLVFALNGENFFEDSEMGCTFEGKNARETYEHEMTCGSNLKRKFSKIIHESINKKMKR</sequence>
<evidence type="ECO:0000313" key="2">
    <source>
        <dbReference type="Proteomes" id="UP000070544"/>
    </source>
</evidence>
<reference evidence="1 2" key="1">
    <citation type="journal article" date="2015" name="Genome Biol. Evol.">
        <title>Phylogenomic analyses indicate that early fungi evolved digesting cell walls of algal ancestors of land plants.</title>
        <authorList>
            <person name="Chang Y."/>
            <person name="Wang S."/>
            <person name="Sekimoto S."/>
            <person name="Aerts A.L."/>
            <person name="Choi C."/>
            <person name="Clum A."/>
            <person name="LaButti K.M."/>
            <person name="Lindquist E.A."/>
            <person name="Yee Ngan C."/>
            <person name="Ohm R.A."/>
            <person name="Salamov A.A."/>
            <person name="Grigoriev I.V."/>
            <person name="Spatafora J.W."/>
            <person name="Berbee M.L."/>
        </authorList>
    </citation>
    <scope>NUCLEOTIDE SEQUENCE [LARGE SCALE GENOMIC DNA]</scope>
    <source>
        <strain evidence="1 2">JEL478</strain>
    </source>
</reference>
<gene>
    <name evidence="1" type="ORF">M427DRAFT_50287</name>
</gene>
<keyword evidence="2" id="KW-1185">Reference proteome</keyword>
<dbReference type="AlphaFoldDB" id="A0A138ZWH4"/>
<dbReference type="EMBL" id="KQ965960">
    <property type="protein sequence ID" value="KXS08821.1"/>
    <property type="molecule type" value="Genomic_DNA"/>
</dbReference>
<accession>A0A138ZWH4</accession>
<evidence type="ECO:0000313" key="1">
    <source>
        <dbReference type="EMBL" id="KXS08821.1"/>
    </source>
</evidence>
<dbReference type="Proteomes" id="UP000070544">
    <property type="component" value="Unassembled WGS sequence"/>
</dbReference>
<organism evidence="1 2">
    <name type="scientific">Gonapodya prolifera (strain JEL478)</name>
    <name type="common">Monoblepharis prolifera</name>
    <dbReference type="NCBI Taxonomy" id="1344416"/>
    <lineage>
        <taxon>Eukaryota</taxon>
        <taxon>Fungi</taxon>
        <taxon>Fungi incertae sedis</taxon>
        <taxon>Chytridiomycota</taxon>
        <taxon>Chytridiomycota incertae sedis</taxon>
        <taxon>Monoblepharidomycetes</taxon>
        <taxon>Monoblepharidales</taxon>
        <taxon>Gonapodyaceae</taxon>
        <taxon>Gonapodya</taxon>
    </lineage>
</organism>